<keyword evidence="1" id="KW-0732">Signal</keyword>
<organism evidence="2 3">
    <name type="scientific">Theileria orientalis strain Shintoku</name>
    <dbReference type="NCBI Taxonomy" id="869250"/>
    <lineage>
        <taxon>Eukaryota</taxon>
        <taxon>Sar</taxon>
        <taxon>Alveolata</taxon>
        <taxon>Apicomplexa</taxon>
        <taxon>Aconoidasida</taxon>
        <taxon>Piroplasmida</taxon>
        <taxon>Theileriidae</taxon>
        <taxon>Theileria</taxon>
    </lineage>
</organism>
<accession>J4DPD5</accession>
<dbReference type="AlphaFoldDB" id="J4DPD5"/>
<proteinExistence type="predicted"/>
<keyword evidence="3" id="KW-1185">Reference proteome</keyword>
<gene>
    <name evidence="2" type="ORF">TOT_020000769</name>
</gene>
<feature type="chain" id="PRO_5003778060" evidence="1">
    <location>
        <begin position="22"/>
        <end position="261"/>
    </location>
</feature>
<reference evidence="2 3" key="1">
    <citation type="journal article" date="2012" name="MBio">
        <title>Comparative genome analysis of three eukaryotic parasites with differing abilities to transform leukocytes reveals key mediators of Theileria-induced leukocyte transformation.</title>
        <authorList>
            <person name="Hayashida K."/>
            <person name="Hara Y."/>
            <person name="Abe T."/>
            <person name="Yamasaki C."/>
            <person name="Toyoda A."/>
            <person name="Kosuge T."/>
            <person name="Suzuki Y."/>
            <person name="Sato Y."/>
            <person name="Kawashima S."/>
            <person name="Katayama T."/>
            <person name="Wakaguri H."/>
            <person name="Inoue N."/>
            <person name="Homma K."/>
            <person name="Tada-Umezaki M."/>
            <person name="Yagi Y."/>
            <person name="Fujii Y."/>
            <person name="Habara T."/>
            <person name="Kanehisa M."/>
            <person name="Watanabe H."/>
            <person name="Ito K."/>
            <person name="Gojobori T."/>
            <person name="Sugawara H."/>
            <person name="Imanishi T."/>
            <person name="Weir W."/>
            <person name="Gardner M."/>
            <person name="Pain A."/>
            <person name="Shiels B."/>
            <person name="Hattori M."/>
            <person name="Nene V."/>
            <person name="Sugimoto C."/>
        </authorList>
    </citation>
    <scope>NUCLEOTIDE SEQUENCE [LARGE SCALE GENOMIC DNA]</scope>
    <source>
        <strain evidence="2 3">Shintoku</strain>
    </source>
</reference>
<dbReference type="GeneID" id="20714889"/>
<evidence type="ECO:0000313" key="2">
    <source>
        <dbReference type="EMBL" id="BAM40514.1"/>
    </source>
</evidence>
<dbReference type="OrthoDB" id="10366418at2759"/>
<evidence type="ECO:0000313" key="3">
    <source>
        <dbReference type="Proteomes" id="UP000003786"/>
    </source>
</evidence>
<dbReference type="EMBL" id="AP011947">
    <property type="protein sequence ID" value="BAM40514.1"/>
    <property type="molecule type" value="Genomic_DNA"/>
</dbReference>
<protein>
    <submittedName>
        <fullName evidence="2">Uncharacterized protein</fullName>
    </submittedName>
</protein>
<dbReference type="KEGG" id="tot:TOT_020000769"/>
<feature type="signal peptide" evidence="1">
    <location>
        <begin position="1"/>
        <end position="21"/>
    </location>
</feature>
<dbReference type="Proteomes" id="UP000003786">
    <property type="component" value="Chromosome 2"/>
</dbReference>
<sequence>MEELLPLVGMTLLGIFLFASIEFEDRHINSKNNGPKQIALKMAALSDKMETIRLNSVNLKHFLMIARGGMTKKTLPAESHSDNEPKLADSTDGQIVELSGQLGTDVNESVIKDIEDKLLKQYLDALGCERINKQLSRQLQISNMDWCLYRLQGTLEHKAKIIESVGVQILFWAMVVQMLTYMKALNVGVMIPVTIDLLASYLYRLHKVLDVALTLRKVYSKKCFNDVKWDKLSTWAHTQVTVARSEYTVANTHLRNTNVSL</sequence>
<evidence type="ECO:0000256" key="1">
    <source>
        <dbReference type="SAM" id="SignalP"/>
    </source>
</evidence>
<dbReference type="RefSeq" id="XP_009690815.1">
    <property type="nucleotide sequence ID" value="XM_009692520.1"/>
</dbReference>
<name>J4DPD5_THEOR</name>
<dbReference type="VEuPathDB" id="PiroplasmaDB:TOT_020000769"/>